<dbReference type="GO" id="GO:0016973">
    <property type="term" value="P:poly(A)+ mRNA export from nucleus"/>
    <property type="evidence" value="ECO:0007669"/>
    <property type="project" value="TreeGrafter"/>
</dbReference>
<evidence type="ECO:0000256" key="2">
    <source>
        <dbReference type="ARBA" id="ARBA00010186"/>
    </source>
</evidence>
<dbReference type="GO" id="GO:0006606">
    <property type="term" value="P:protein import into nucleus"/>
    <property type="evidence" value="ECO:0007669"/>
    <property type="project" value="TreeGrafter"/>
</dbReference>
<sequence length="911" mass="100169">MDMAIDGAAAPSLASLLHQSRSLAAQQGRSDLPAIQLGLEQIEAQSRRLVARAAPGAPPPGAHEKAHYFLAGAGVDASQLGADVRRVELRGAFEMLEAVGDTDVESFLRHSHEHLILSSIEEGRRETLADFNQSMARGMAHNWQKQRARIFEELGQHASTSAVEDFTSAGPQRGASAPPQTQLHGRMMRYDSVLSSLSSARLASQPFPLASALSTAVSTAASPSAADAPLAEAWAALASIVGEQVDAKKERFVGPAVRERQFACAYGDAWEKESGRELRNQISRGGMEFLQRQFEQHMDSTIAANPVKAQLGGAPSMRARVAAFVRVVHLDRDGRWAGDLELVSTAQGPVPVWAHIYYLLRTGHSSLALDVASEHDAALRSSDQSGSSSSGSSFVAYLKAWLDSPDRRLPKALRDRFLAEYNARFRSSSSLDASSVDAYKAGLYKLLGRIDISKRFPPALTRSTENWLWLQLSLVREQDEGKERYGLTELAEKLVGYGEKHFDPKGTRPMHYFQVLLLCGEFERAVAFLYSRPQHQVDAVHFAAALAYYGLMRVPTNAQTSHVDFLTVETTSSGAPRGLLDFAKLIQRYVRLFSRSDARSALQYLYLICLNSDAPAPAGQEQTKKCHDAIRQLVFETRQYFDLLGDIRSDGTKIPGLIERNLSLIHLANSRDYTSQIVCAAARQSEAEHRTRDAILLYNIAEEYDTVVSVMNRELGASLFDTPAPSAVADASASGTPGAARLQPEASLAAAEDTAQLARAILDSYEQQNHIVRAITPRKRETCKVLLALKDAVALYAAGELEKTLNTVESLDLIPLNKSDVVSITRAAEQFKDMDEAIARNISHILLLVMETLYKLHGAQAQSPFGDAARQQRMNELRNKARVLMMYAGMLRLRIEQSTFSQLTRLDVFIH</sequence>
<evidence type="ECO:0000256" key="1">
    <source>
        <dbReference type="ARBA" id="ARBA00004259"/>
    </source>
</evidence>
<dbReference type="Pfam" id="PF04097">
    <property type="entry name" value="Nic96"/>
    <property type="match status" value="1"/>
</dbReference>
<keyword evidence="4" id="KW-0472">Membrane</keyword>
<keyword evidence="7" id="KW-1185">Reference proteome</keyword>
<dbReference type="RefSeq" id="XP_025600444.1">
    <property type="nucleotide sequence ID" value="XM_025741704.1"/>
</dbReference>
<keyword evidence="4" id="KW-0906">Nuclear pore complex</keyword>
<dbReference type="GO" id="GO:0017056">
    <property type="term" value="F:structural constituent of nuclear pore"/>
    <property type="evidence" value="ECO:0007669"/>
    <property type="project" value="InterPro"/>
</dbReference>
<dbReference type="OrthoDB" id="1918363at2759"/>
<evidence type="ECO:0000313" key="7">
    <source>
        <dbReference type="Proteomes" id="UP000245946"/>
    </source>
</evidence>
<dbReference type="Proteomes" id="UP000245946">
    <property type="component" value="Unassembled WGS sequence"/>
</dbReference>
<keyword evidence="4" id="KW-0653">Protein transport</keyword>
<dbReference type="EMBL" id="KZ819286">
    <property type="protein sequence ID" value="PWO00166.1"/>
    <property type="molecule type" value="Genomic_DNA"/>
</dbReference>
<organism evidence="6 7">
    <name type="scientific">Tilletiopsis washingtonensis</name>
    <dbReference type="NCBI Taxonomy" id="58919"/>
    <lineage>
        <taxon>Eukaryota</taxon>
        <taxon>Fungi</taxon>
        <taxon>Dikarya</taxon>
        <taxon>Basidiomycota</taxon>
        <taxon>Ustilaginomycotina</taxon>
        <taxon>Exobasidiomycetes</taxon>
        <taxon>Entylomatales</taxon>
        <taxon>Entylomatales incertae sedis</taxon>
        <taxon>Tilletiopsis</taxon>
    </lineage>
</organism>
<proteinExistence type="inferred from homology"/>
<dbReference type="GeneID" id="37269248"/>
<comment type="similarity">
    <text evidence="2 4">Belongs to the nucleoporin interacting component (NIC) family.</text>
</comment>
<gene>
    <name evidence="6" type="ORF">FA09DRAFT_328269</name>
</gene>
<comment type="subcellular location">
    <subcellularLocation>
        <location evidence="1">Nucleus envelope</location>
    </subcellularLocation>
    <subcellularLocation>
        <location evidence="4">Nucleus</location>
        <location evidence="4">Nuclear pore complex</location>
    </subcellularLocation>
</comment>
<evidence type="ECO:0000256" key="3">
    <source>
        <dbReference type="ARBA" id="ARBA00023242"/>
    </source>
</evidence>
<dbReference type="GO" id="GO:0005643">
    <property type="term" value="C:nuclear pore"/>
    <property type="evidence" value="ECO:0007669"/>
    <property type="project" value="UniProtKB-SubCell"/>
</dbReference>
<dbReference type="PANTHER" id="PTHR11225">
    <property type="entry name" value="NUCLEAR PORE COMPLEX PROTEIN NUP93 NUCLEOPORIN NUP93 DEAD EYE PROTEIN"/>
    <property type="match status" value="1"/>
</dbReference>
<keyword evidence="4" id="KW-0813">Transport</keyword>
<name>A0A316ZIL0_9BASI</name>
<reference evidence="6 7" key="1">
    <citation type="journal article" date="2018" name="Mol. Biol. Evol.">
        <title>Broad Genomic Sampling Reveals a Smut Pathogenic Ancestry of the Fungal Clade Ustilaginomycotina.</title>
        <authorList>
            <person name="Kijpornyongpan T."/>
            <person name="Mondo S.J."/>
            <person name="Barry K."/>
            <person name="Sandor L."/>
            <person name="Lee J."/>
            <person name="Lipzen A."/>
            <person name="Pangilinan J."/>
            <person name="LaButti K."/>
            <person name="Hainaut M."/>
            <person name="Henrissat B."/>
            <person name="Grigoriev I.V."/>
            <person name="Spatafora J.W."/>
            <person name="Aime M.C."/>
        </authorList>
    </citation>
    <scope>NUCLEOTIDE SEQUENCE [LARGE SCALE GENOMIC DNA]</scope>
    <source>
        <strain evidence="6 7">MCA 4186</strain>
    </source>
</reference>
<dbReference type="AlphaFoldDB" id="A0A316ZIL0"/>
<dbReference type="InterPro" id="IPR007231">
    <property type="entry name" value="Nucleoporin_int_Nup93/Nic96"/>
</dbReference>
<evidence type="ECO:0000256" key="5">
    <source>
        <dbReference type="SAM" id="MobiDB-lite"/>
    </source>
</evidence>
<evidence type="ECO:0000313" key="6">
    <source>
        <dbReference type="EMBL" id="PWO00166.1"/>
    </source>
</evidence>
<keyword evidence="4" id="KW-0509">mRNA transport</keyword>
<dbReference type="PANTHER" id="PTHR11225:SF4">
    <property type="entry name" value="NUCLEAR PORE COMPLEX PROTEIN NUP93"/>
    <property type="match status" value="1"/>
</dbReference>
<accession>A0A316ZIL0</accession>
<protein>
    <recommendedName>
        <fullName evidence="4">Nuclear pore protein</fullName>
    </recommendedName>
</protein>
<keyword evidence="3 4" id="KW-0539">Nucleus</keyword>
<dbReference type="STRING" id="58919.A0A316ZIL0"/>
<evidence type="ECO:0000256" key="4">
    <source>
        <dbReference type="RuleBase" id="RU364035"/>
    </source>
</evidence>
<feature type="region of interest" description="Disordered" evidence="5">
    <location>
        <begin position="161"/>
        <end position="185"/>
    </location>
</feature>
<keyword evidence="4" id="KW-0811">Translocation</keyword>